<dbReference type="InterPro" id="IPR046509">
    <property type="entry name" value="DUF6687"/>
</dbReference>
<dbReference type="Proteomes" id="UP000054498">
    <property type="component" value="Unassembled WGS sequence"/>
</dbReference>
<evidence type="ECO:0000313" key="3">
    <source>
        <dbReference type="Proteomes" id="UP000054498"/>
    </source>
</evidence>
<dbReference type="KEGG" id="mng:MNEG_0865"/>
<organism evidence="2 3">
    <name type="scientific">Monoraphidium neglectum</name>
    <dbReference type="NCBI Taxonomy" id="145388"/>
    <lineage>
        <taxon>Eukaryota</taxon>
        <taxon>Viridiplantae</taxon>
        <taxon>Chlorophyta</taxon>
        <taxon>core chlorophytes</taxon>
        <taxon>Chlorophyceae</taxon>
        <taxon>CS clade</taxon>
        <taxon>Sphaeropleales</taxon>
        <taxon>Selenastraceae</taxon>
        <taxon>Monoraphidium</taxon>
    </lineage>
</organism>
<dbReference type="GeneID" id="25726983"/>
<feature type="compositionally biased region" description="Basic and acidic residues" evidence="1">
    <location>
        <begin position="55"/>
        <end position="66"/>
    </location>
</feature>
<sequence>MLRFDVVQLAFKQRICAWSAVAWRAGEQEVGVLREQQLELSEDEKQEQEQQQQEEQLHHQAEEQEVRQQAASGGGSPQGEAGGGGDGASGQPGWRALLSGGAMASGGAAPWSLTGAAEFAAVSVAFAAGAKMLYNYYSGGAPEKTFSYVPFSDRYDDESEVVAVDCTHPRLPTLSHQRGSRNPGGGGGLRRSDTSTGLVLNALATGPWKRDVWAVCQRSFVTTNHFDVDSFLAVWCYINRAEAVAHEGGELGGPVGRMAV</sequence>
<evidence type="ECO:0000313" key="2">
    <source>
        <dbReference type="EMBL" id="KIZ07076.1"/>
    </source>
</evidence>
<name>A0A0D2NS19_9CHLO</name>
<keyword evidence="3" id="KW-1185">Reference proteome</keyword>
<protein>
    <submittedName>
        <fullName evidence="2">Uncharacterized protein</fullName>
    </submittedName>
</protein>
<dbReference type="AlphaFoldDB" id="A0A0D2NS19"/>
<feature type="region of interest" description="Disordered" evidence="1">
    <location>
        <begin position="39"/>
        <end position="96"/>
    </location>
</feature>
<evidence type="ECO:0000256" key="1">
    <source>
        <dbReference type="SAM" id="MobiDB-lite"/>
    </source>
</evidence>
<accession>A0A0D2NS19</accession>
<dbReference type="Pfam" id="PF20392">
    <property type="entry name" value="DUF6687"/>
    <property type="match status" value="1"/>
</dbReference>
<dbReference type="OrthoDB" id="26679at2759"/>
<dbReference type="EMBL" id="KK100297">
    <property type="protein sequence ID" value="KIZ07076.1"/>
    <property type="molecule type" value="Genomic_DNA"/>
</dbReference>
<gene>
    <name evidence="2" type="ORF">MNEG_0865</name>
</gene>
<feature type="region of interest" description="Disordered" evidence="1">
    <location>
        <begin position="172"/>
        <end position="193"/>
    </location>
</feature>
<proteinExistence type="predicted"/>
<dbReference type="RefSeq" id="XP_013906095.1">
    <property type="nucleotide sequence ID" value="XM_014050641.1"/>
</dbReference>
<reference evidence="2 3" key="1">
    <citation type="journal article" date="2013" name="BMC Genomics">
        <title>Reconstruction of the lipid metabolism for the microalga Monoraphidium neglectum from its genome sequence reveals characteristics suitable for biofuel production.</title>
        <authorList>
            <person name="Bogen C."/>
            <person name="Al-Dilaimi A."/>
            <person name="Albersmeier A."/>
            <person name="Wichmann J."/>
            <person name="Grundmann M."/>
            <person name="Rupp O."/>
            <person name="Lauersen K.J."/>
            <person name="Blifernez-Klassen O."/>
            <person name="Kalinowski J."/>
            <person name="Goesmann A."/>
            <person name="Mussgnug J.H."/>
            <person name="Kruse O."/>
        </authorList>
    </citation>
    <scope>NUCLEOTIDE SEQUENCE [LARGE SCALE GENOMIC DNA]</scope>
    <source>
        <strain evidence="2 3">SAG 48.87</strain>
    </source>
</reference>
<feature type="compositionally biased region" description="Gly residues" evidence="1">
    <location>
        <begin position="72"/>
        <end position="90"/>
    </location>
</feature>